<dbReference type="AlphaFoldDB" id="A0A2K3YQT9"/>
<dbReference type="SUPFAM" id="SSF52540">
    <property type="entry name" value="P-loop containing nucleoside triphosphate hydrolases"/>
    <property type="match status" value="2"/>
</dbReference>
<dbReference type="InterPro" id="IPR050773">
    <property type="entry name" value="CbxX/CfxQ_RuBisCO_ESX"/>
</dbReference>
<dbReference type="Pfam" id="PF17866">
    <property type="entry name" value="AAA_lid_6"/>
    <property type="match status" value="1"/>
</dbReference>
<dbReference type="InterPro" id="IPR000641">
    <property type="entry name" value="CbxX/CfxQ"/>
</dbReference>
<sequence>MKKPISVGKGFRKISLQKLIDETHVPSDTVVLFDAIPDHKYTLSGNGIAFTNTSLTFKGDGPPENVVIATPLSISNSKVTLKNLTIDVTSHRNNAIFIKNSTVTLENIIAKGHKDFPTIYIDEYSTVTIHNTTSITQNDNIFSLVIRKRSQASIHNSLLNSINIIDNATVQLHNNLINGSIEIRDNSKLEATNIHINNENHYMDIQLSKQSEVFLNSLNIINGLYKAEVNESYLSINNINTNHSKQFLIFKDDYSDVVGDGFEVINHNETIQEGLEFYSPNNEYPTEVETINSTNNHEYAPKSNEYATENEMINNTNNHEYTPKSNEVSQLKALDELNSLIGLNSVKEVTRKFIAIANTNKIKQEKGLLTKKPAMHSMFIGNPGTGKTTVARLIARALYEEGVISENNFVEVSRQDLVSEYIGKTASQTLEILESARNGVLFIDEAYTLTYGDQDKGLGQEAIDTILKYMEDHREEIMIIFAGYTNEMMSFKNSNPGLASRIPYTFDFEDYTIDQLVEIGNADLISQNYKFNTETYSEILRKAYRNGFDNSNARWVRNFNEQLTSQQMQRVYQNNNLSNDTLLTITDEDLAIFDPKNDTSDKSLQNLLDELNALIGLTRVKERVNAIVNEVKINQLLEEQGHHVSKSNYHMVFTGSPGTGKTTVARLLSEIFKSLGLLTKGHLIETNRSELIGSYIGHTEKNTKEKIEQSMGGVLFIDEAYQLTPKDASSNDFGVLAVETLITHLENKRGQFIAIFAGYENDMEHFLNANEGLKSRIPYTIHFDDYLPSEVADIVVMKLQSESWKFNEHLLREIVENKYRNEEKSKQSNGRWARNFVQDLLVRHKNNIIEQDLKNLDITVILDSTIKELEIN</sequence>
<dbReference type="GO" id="GO:0016887">
    <property type="term" value="F:ATP hydrolysis activity"/>
    <property type="evidence" value="ECO:0007669"/>
    <property type="project" value="InterPro"/>
</dbReference>
<keyword evidence="2" id="KW-0547">Nucleotide-binding</keyword>
<keyword evidence="6" id="KW-1185">Reference proteome</keyword>
<dbReference type="Gene3D" id="3.40.50.300">
    <property type="entry name" value="P-loop containing nucleotide triphosphate hydrolases"/>
    <property type="match status" value="2"/>
</dbReference>
<gene>
    <name evidence="5" type="ORF">CD122_06285</name>
</gene>
<dbReference type="InterPro" id="IPR003959">
    <property type="entry name" value="ATPase_AAA_core"/>
</dbReference>
<dbReference type="RefSeq" id="WP_103358143.1">
    <property type="nucleotide sequence ID" value="NZ_PPRF01000036.1"/>
</dbReference>
<dbReference type="OrthoDB" id="9806903at2"/>
<evidence type="ECO:0000256" key="1">
    <source>
        <dbReference type="ARBA" id="ARBA00010378"/>
    </source>
</evidence>
<comment type="caution">
    <text evidence="5">The sequence shown here is derived from an EMBL/GenBank/DDBJ whole genome shotgun (WGS) entry which is preliminary data.</text>
</comment>
<dbReference type="Pfam" id="PF00004">
    <property type="entry name" value="AAA"/>
    <property type="match status" value="2"/>
</dbReference>
<dbReference type="CDD" id="cd00009">
    <property type="entry name" value="AAA"/>
    <property type="match status" value="2"/>
</dbReference>
<organism evidence="5 6">
    <name type="scientific">Staphylococcus rostri</name>
    <dbReference type="NCBI Taxonomy" id="522262"/>
    <lineage>
        <taxon>Bacteria</taxon>
        <taxon>Bacillati</taxon>
        <taxon>Bacillota</taxon>
        <taxon>Bacilli</taxon>
        <taxon>Bacillales</taxon>
        <taxon>Staphylococcaceae</taxon>
        <taxon>Staphylococcus</taxon>
    </lineage>
</organism>
<feature type="domain" description="AAA+ ATPase" evidence="4">
    <location>
        <begin position="373"/>
        <end position="512"/>
    </location>
</feature>
<evidence type="ECO:0000313" key="6">
    <source>
        <dbReference type="Proteomes" id="UP000242752"/>
    </source>
</evidence>
<name>A0A2K3YQT9_9STAP</name>
<dbReference type="InterPro" id="IPR041627">
    <property type="entry name" value="AAA_lid_6"/>
</dbReference>
<evidence type="ECO:0000259" key="4">
    <source>
        <dbReference type="SMART" id="SM00382"/>
    </source>
</evidence>
<dbReference type="EMBL" id="PPRF01000036">
    <property type="protein sequence ID" value="PNZ27578.1"/>
    <property type="molecule type" value="Genomic_DNA"/>
</dbReference>
<reference evidence="5 6" key="1">
    <citation type="submission" date="2017-08" db="EMBL/GenBank/DDBJ databases">
        <title>Draft genome sequences of 64 type strains of genus Staph aureus.</title>
        <authorList>
            <person name="Cole K."/>
            <person name="Golubchik T."/>
            <person name="Russell J."/>
            <person name="Foster D."/>
            <person name="Llewelyn M."/>
            <person name="Wilson D."/>
            <person name="Crook D."/>
            <person name="Paul J."/>
        </authorList>
    </citation>
    <scope>NUCLEOTIDE SEQUENCE [LARGE SCALE GENOMIC DNA]</scope>
    <source>
        <strain evidence="5 6">DSM 21968</strain>
    </source>
</reference>
<accession>A0A2K3YQT9</accession>
<dbReference type="Proteomes" id="UP000242752">
    <property type="component" value="Unassembled WGS sequence"/>
</dbReference>
<dbReference type="FunFam" id="3.40.50.300:FF:000216">
    <property type="entry name" value="Type VII secretion ATPase EccA"/>
    <property type="match status" value="2"/>
</dbReference>
<comment type="similarity">
    <text evidence="1">Belongs to the CbxX/CfxQ family.</text>
</comment>
<dbReference type="GO" id="GO:0005524">
    <property type="term" value="F:ATP binding"/>
    <property type="evidence" value="ECO:0007669"/>
    <property type="project" value="UniProtKB-KW"/>
</dbReference>
<dbReference type="SMART" id="SM00382">
    <property type="entry name" value="AAA"/>
    <property type="match status" value="2"/>
</dbReference>
<evidence type="ECO:0000313" key="5">
    <source>
        <dbReference type="EMBL" id="PNZ27578.1"/>
    </source>
</evidence>
<dbReference type="Gene3D" id="1.10.8.60">
    <property type="match status" value="2"/>
</dbReference>
<evidence type="ECO:0000256" key="3">
    <source>
        <dbReference type="ARBA" id="ARBA00022840"/>
    </source>
</evidence>
<dbReference type="PANTHER" id="PTHR43392">
    <property type="entry name" value="AAA-TYPE ATPASE FAMILY PROTEIN / ANKYRIN REPEAT FAMILY PROTEIN"/>
    <property type="match status" value="1"/>
</dbReference>
<feature type="domain" description="AAA+ ATPase" evidence="4">
    <location>
        <begin position="647"/>
        <end position="787"/>
    </location>
</feature>
<proteinExistence type="inferred from homology"/>
<dbReference type="InterPro" id="IPR003593">
    <property type="entry name" value="AAA+_ATPase"/>
</dbReference>
<protein>
    <submittedName>
        <fullName evidence="5">Sporulation protein</fullName>
    </submittedName>
</protein>
<dbReference type="PANTHER" id="PTHR43392:SF2">
    <property type="entry name" value="AAA-TYPE ATPASE FAMILY PROTEIN _ ANKYRIN REPEAT FAMILY PROTEIN"/>
    <property type="match status" value="1"/>
</dbReference>
<dbReference type="PRINTS" id="PR00819">
    <property type="entry name" value="CBXCFQXSUPER"/>
</dbReference>
<dbReference type="InterPro" id="IPR027417">
    <property type="entry name" value="P-loop_NTPase"/>
</dbReference>
<keyword evidence="3" id="KW-0067">ATP-binding</keyword>
<evidence type="ECO:0000256" key="2">
    <source>
        <dbReference type="ARBA" id="ARBA00022741"/>
    </source>
</evidence>